<evidence type="ECO:0000313" key="1">
    <source>
        <dbReference type="EMBL" id="KAJ7687736.1"/>
    </source>
</evidence>
<proteinExistence type="predicted"/>
<name>A0AAD7DBG9_MYCRO</name>
<evidence type="ECO:0000313" key="2">
    <source>
        <dbReference type="Proteomes" id="UP001221757"/>
    </source>
</evidence>
<gene>
    <name evidence="1" type="ORF">B0H17DRAFT_1332351</name>
</gene>
<dbReference type="SUPFAM" id="SSF52047">
    <property type="entry name" value="RNI-like"/>
    <property type="match status" value="1"/>
</dbReference>
<dbReference type="AlphaFoldDB" id="A0AAD7DBG9"/>
<sequence>MDPRFPPELEREIFEHAALLYPKTIPGLLLVARRVFHWIHPFLYRTIMIKTGSPSLSAFMRATRSMPDSSSFFRSSIQNLFVHPCPWLASDVRLILESCTGITNFAMMSTDPSVLPLLENKRLQRMSISLAQLFGNGAILGNLMHPVFAHTTHLTLFDYLYNQKTWSTFAFLPALTHLCLFSFVQRAQLRTVLAKCKRLQVLVNIHINTEPEWGLADLCAGLALGDDPRLVLLPFDSSVHAYGRDWDAGLRGEKDFWVVAEAFIRKKRRGEIKPASRCWICEHDGIY</sequence>
<reference evidence="1" key="1">
    <citation type="submission" date="2023-03" db="EMBL/GenBank/DDBJ databases">
        <title>Massive genome expansion in bonnet fungi (Mycena s.s.) driven by repeated elements and novel gene families across ecological guilds.</title>
        <authorList>
            <consortium name="Lawrence Berkeley National Laboratory"/>
            <person name="Harder C.B."/>
            <person name="Miyauchi S."/>
            <person name="Viragh M."/>
            <person name="Kuo A."/>
            <person name="Thoen E."/>
            <person name="Andreopoulos B."/>
            <person name="Lu D."/>
            <person name="Skrede I."/>
            <person name="Drula E."/>
            <person name="Henrissat B."/>
            <person name="Morin E."/>
            <person name="Kohler A."/>
            <person name="Barry K."/>
            <person name="LaButti K."/>
            <person name="Morin E."/>
            <person name="Salamov A."/>
            <person name="Lipzen A."/>
            <person name="Mereny Z."/>
            <person name="Hegedus B."/>
            <person name="Baldrian P."/>
            <person name="Stursova M."/>
            <person name="Weitz H."/>
            <person name="Taylor A."/>
            <person name="Grigoriev I.V."/>
            <person name="Nagy L.G."/>
            <person name="Martin F."/>
            <person name="Kauserud H."/>
        </authorList>
    </citation>
    <scope>NUCLEOTIDE SEQUENCE</scope>
    <source>
        <strain evidence="1">CBHHK067</strain>
    </source>
</reference>
<dbReference type="Proteomes" id="UP001221757">
    <property type="component" value="Unassembled WGS sequence"/>
</dbReference>
<keyword evidence="2" id="KW-1185">Reference proteome</keyword>
<accession>A0AAD7DBG9</accession>
<protein>
    <submittedName>
        <fullName evidence="1">Uncharacterized protein</fullName>
    </submittedName>
</protein>
<comment type="caution">
    <text evidence="1">The sequence shown here is derived from an EMBL/GenBank/DDBJ whole genome shotgun (WGS) entry which is preliminary data.</text>
</comment>
<dbReference type="EMBL" id="JARKIE010000085">
    <property type="protein sequence ID" value="KAJ7687736.1"/>
    <property type="molecule type" value="Genomic_DNA"/>
</dbReference>
<organism evidence="1 2">
    <name type="scientific">Mycena rosella</name>
    <name type="common">Pink bonnet</name>
    <name type="synonym">Agaricus rosellus</name>
    <dbReference type="NCBI Taxonomy" id="1033263"/>
    <lineage>
        <taxon>Eukaryota</taxon>
        <taxon>Fungi</taxon>
        <taxon>Dikarya</taxon>
        <taxon>Basidiomycota</taxon>
        <taxon>Agaricomycotina</taxon>
        <taxon>Agaricomycetes</taxon>
        <taxon>Agaricomycetidae</taxon>
        <taxon>Agaricales</taxon>
        <taxon>Marasmiineae</taxon>
        <taxon>Mycenaceae</taxon>
        <taxon>Mycena</taxon>
    </lineage>
</organism>